<dbReference type="GO" id="GO:0045892">
    <property type="term" value="P:negative regulation of DNA-templated transcription"/>
    <property type="evidence" value="ECO:0007669"/>
    <property type="project" value="InterPro"/>
</dbReference>
<gene>
    <name evidence="11" type="ORF">PROAA_1690006</name>
</gene>
<dbReference type="InterPro" id="IPR035890">
    <property type="entry name" value="Anti-sigma-28_factor_FlgM_sf"/>
</dbReference>
<evidence type="ECO:0000256" key="6">
    <source>
        <dbReference type="ARBA" id="ARBA00023163"/>
    </source>
</evidence>
<evidence type="ECO:0000313" key="12">
    <source>
        <dbReference type="Proteomes" id="UP000199600"/>
    </source>
</evidence>
<keyword evidence="5" id="KW-0805">Transcription regulation</keyword>
<evidence type="ECO:0000313" key="11">
    <source>
        <dbReference type="EMBL" id="SBT05864.1"/>
    </source>
</evidence>
<reference evidence="11 12" key="1">
    <citation type="submission" date="2016-06" db="EMBL/GenBank/DDBJ databases">
        <authorList>
            <person name="Kjaerup R.B."/>
            <person name="Dalgaard T.S."/>
            <person name="Juul-Madsen H.R."/>
        </authorList>
    </citation>
    <scope>NUCLEOTIDE SEQUENCE [LARGE SCALE GENOMIC DNA]</scope>
    <source>
        <strain evidence="11">2</strain>
    </source>
</reference>
<evidence type="ECO:0000256" key="8">
    <source>
        <dbReference type="ARBA" id="ARBA00030117"/>
    </source>
</evidence>
<feature type="region of interest" description="Disordered" evidence="9">
    <location>
        <begin position="1"/>
        <end position="28"/>
    </location>
</feature>
<keyword evidence="4" id="KW-1005">Bacterial flagellum biogenesis</keyword>
<evidence type="ECO:0000256" key="2">
    <source>
        <dbReference type="ARBA" id="ARBA00017823"/>
    </source>
</evidence>
<dbReference type="AlphaFoldDB" id="A0A1A8XL18"/>
<evidence type="ECO:0000256" key="9">
    <source>
        <dbReference type="SAM" id="MobiDB-lite"/>
    </source>
</evidence>
<evidence type="ECO:0000256" key="5">
    <source>
        <dbReference type="ARBA" id="ARBA00023015"/>
    </source>
</evidence>
<keyword evidence="3" id="KW-0678">Repressor</keyword>
<dbReference type="NCBIfam" id="TIGR03824">
    <property type="entry name" value="FlgM_jcvi"/>
    <property type="match status" value="1"/>
</dbReference>
<feature type="domain" description="Anti-sigma-28 factor FlgM C-terminal" evidence="10">
    <location>
        <begin position="32"/>
        <end position="81"/>
    </location>
</feature>
<evidence type="ECO:0000256" key="4">
    <source>
        <dbReference type="ARBA" id="ARBA00022795"/>
    </source>
</evidence>
<sequence>MKIESSTKPAVAPRVNEPHGHSSSKAASVANDDVKLSFVSAQLSTTDDQPPFDATRVSEIKQAISDGRFAINAGAIADRLIASAKELVDNQRQA</sequence>
<dbReference type="SUPFAM" id="SSF101498">
    <property type="entry name" value="Anti-sigma factor FlgM"/>
    <property type="match status" value="1"/>
</dbReference>
<keyword evidence="6" id="KW-0804">Transcription</keyword>
<protein>
    <recommendedName>
        <fullName evidence="2">Negative regulator of flagellin synthesis</fullName>
    </recommendedName>
    <alternativeName>
        <fullName evidence="8">Anti-sigma-28 factor</fullName>
    </alternativeName>
</protein>
<dbReference type="InterPro" id="IPR007412">
    <property type="entry name" value="FlgM"/>
</dbReference>
<organism evidence="11 12">
    <name type="scientific">Candidatus Propionivibrio aalborgensis</name>
    <dbReference type="NCBI Taxonomy" id="1860101"/>
    <lineage>
        <taxon>Bacteria</taxon>
        <taxon>Pseudomonadati</taxon>
        <taxon>Pseudomonadota</taxon>
        <taxon>Betaproteobacteria</taxon>
        <taxon>Rhodocyclales</taxon>
        <taxon>Rhodocyclaceae</taxon>
        <taxon>Propionivibrio</taxon>
    </lineage>
</organism>
<dbReference type="InterPro" id="IPR031316">
    <property type="entry name" value="FlgM_C"/>
</dbReference>
<accession>A0A1A8XL18</accession>
<proteinExistence type="inferred from homology"/>
<dbReference type="EMBL" id="FLQY01000078">
    <property type="protein sequence ID" value="SBT05864.1"/>
    <property type="molecule type" value="Genomic_DNA"/>
</dbReference>
<evidence type="ECO:0000256" key="3">
    <source>
        <dbReference type="ARBA" id="ARBA00022491"/>
    </source>
</evidence>
<keyword evidence="12" id="KW-1185">Reference proteome</keyword>
<dbReference type="RefSeq" id="WP_186410305.1">
    <property type="nucleotide sequence ID" value="NZ_FLQY01000078.1"/>
</dbReference>
<evidence type="ECO:0000256" key="7">
    <source>
        <dbReference type="ARBA" id="ARBA00024739"/>
    </source>
</evidence>
<comment type="function">
    <text evidence="7">Responsible for the coupling of flagellin expression to flagellar assembly by preventing expression of the flagellin genes when a component of the middle class of proteins is defective. It negatively regulates flagellar genes by inhibiting the activity of FliA by directly binding to FliA.</text>
</comment>
<dbReference type="GO" id="GO:0044781">
    <property type="term" value="P:bacterial-type flagellum organization"/>
    <property type="evidence" value="ECO:0007669"/>
    <property type="project" value="UniProtKB-KW"/>
</dbReference>
<evidence type="ECO:0000256" key="1">
    <source>
        <dbReference type="ARBA" id="ARBA00005322"/>
    </source>
</evidence>
<name>A0A1A8XL18_9RHOO</name>
<dbReference type="Pfam" id="PF04316">
    <property type="entry name" value="FlgM"/>
    <property type="match status" value="1"/>
</dbReference>
<comment type="similarity">
    <text evidence="1">Belongs to the FlgM family.</text>
</comment>
<dbReference type="Proteomes" id="UP000199600">
    <property type="component" value="Unassembled WGS sequence"/>
</dbReference>
<evidence type="ECO:0000259" key="10">
    <source>
        <dbReference type="Pfam" id="PF04316"/>
    </source>
</evidence>